<name>A0A6B0S4H3_9CETA</name>
<feature type="region of interest" description="Disordered" evidence="1">
    <location>
        <begin position="27"/>
        <end position="69"/>
    </location>
</feature>
<comment type="caution">
    <text evidence="2">The sequence shown here is derived from an EMBL/GenBank/DDBJ whole genome shotgun (WGS) entry which is preliminary data.</text>
</comment>
<keyword evidence="3" id="KW-1185">Reference proteome</keyword>
<sequence length="69" mass="7554">MLKGSRRDMASSTGLSVKRLTAPEVSKVRASPLEHDREAQLLRQAPIRGKASRKLFPSSPAPLPDCSRL</sequence>
<evidence type="ECO:0000256" key="1">
    <source>
        <dbReference type="SAM" id="MobiDB-lite"/>
    </source>
</evidence>
<protein>
    <submittedName>
        <fullName evidence="2">Uncharacterized protein</fullName>
    </submittedName>
</protein>
<reference evidence="2" key="1">
    <citation type="submission" date="2019-10" db="EMBL/GenBank/DDBJ databases">
        <title>The sequence and de novo assembly of the wild yak genome.</title>
        <authorList>
            <person name="Liu Y."/>
        </authorList>
    </citation>
    <scope>NUCLEOTIDE SEQUENCE [LARGE SCALE GENOMIC DNA]</scope>
    <source>
        <strain evidence="2">WY2019</strain>
    </source>
</reference>
<gene>
    <name evidence="2" type="ORF">E5288_WYG009936</name>
</gene>
<accession>A0A6B0S4H3</accession>
<evidence type="ECO:0000313" key="3">
    <source>
        <dbReference type="Proteomes" id="UP000322234"/>
    </source>
</evidence>
<dbReference type="Proteomes" id="UP000322234">
    <property type="component" value="Unassembled WGS sequence"/>
</dbReference>
<organism evidence="2 3">
    <name type="scientific">Bos mutus</name>
    <name type="common">wild yak</name>
    <dbReference type="NCBI Taxonomy" id="72004"/>
    <lineage>
        <taxon>Eukaryota</taxon>
        <taxon>Metazoa</taxon>
        <taxon>Chordata</taxon>
        <taxon>Craniata</taxon>
        <taxon>Vertebrata</taxon>
        <taxon>Euteleostomi</taxon>
        <taxon>Mammalia</taxon>
        <taxon>Eutheria</taxon>
        <taxon>Laurasiatheria</taxon>
        <taxon>Artiodactyla</taxon>
        <taxon>Ruminantia</taxon>
        <taxon>Pecora</taxon>
        <taxon>Bovidae</taxon>
        <taxon>Bovinae</taxon>
        <taxon>Bos</taxon>
    </lineage>
</organism>
<dbReference type="EMBL" id="VBQZ03000175">
    <property type="protein sequence ID" value="MXQ96865.1"/>
    <property type="molecule type" value="Genomic_DNA"/>
</dbReference>
<evidence type="ECO:0000313" key="2">
    <source>
        <dbReference type="EMBL" id="MXQ96865.1"/>
    </source>
</evidence>
<proteinExistence type="predicted"/>
<dbReference type="AlphaFoldDB" id="A0A6B0S4H3"/>